<sequence length="322" mass="35467">MVHRRRDAVLGGVSDDEIRRRCAGGAWRRVRRGLYADQAVYADLGAAQRHRLLVEAVVPGLSVEAIVSHQSAAVLYGAPLWVSELERVCVTRNRRGGGRIRTDVKVHCAPVDAVVELDGLAVTTPARTIVDLARTLPFEAAVVAGDAMAHQFGVTAIDLEAELGTAKRRHGCTMAHRVAEFLDPHSASVGESRSRVMFRRLGLPVPLARGEVYAPDGRLVDTVDCYFGDTGVVGIYDTRLPHRRHLPSGHTACDVSRTEQRREEALRALGFQVVRWTRAELTSLEVGARVRVAIQRARRIRPTGFIRQAALPVPRPLTVRRL</sequence>
<evidence type="ECO:0000313" key="2">
    <source>
        <dbReference type="Proteomes" id="UP000586827"/>
    </source>
</evidence>
<reference evidence="1 2" key="1">
    <citation type="submission" date="2020-05" db="EMBL/GenBank/DDBJ databases">
        <title>MicrobeNet Type strains.</title>
        <authorList>
            <person name="Nicholson A.C."/>
        </authorList>
    </citation>
    <scope>NUCLEOTIDE SEQUENCE [LARGE SCALE GENOMIC DNA]</scope>
    <source>
        <strain evidence="1 2">JCM 3224</strain>
    </source>
</reference>
<name>A0A849C4U0_9NOCA</name>
<accession>A0A849C4U0</accession>
<dbReference type="Proteomes" id="UP000586827">
    <property type="component" value="Unassembled WGS sequence"/>
</dbReference>
<organism evidence="1 2">
    <name type="scientific">Nocardia uniformis</name>
    <dbReference type="NCBI Taxonomy" id="53432"/>
    <lineage>
        <taxon>Bacteria</taxon>
        <taxon>Bacillati</taxon>
        <taxon>Actinomycetota</taxon>
        <taxon>Actinomycetes</taxon>
        <taxon>Mycobacteriales</taxon>
        <taxon>Nocardiaceae</taxon>
        <taxon>Nocardia</taxon>
    </lineage>
</organism>
<proteinExistence type="predicted"/>
<comment type="caution">
    <text evidence="1">The sequence shown here is derived from an EMBL/GenBank/DDBJ whole genome shotgun (WGS) entry which is preliminary data.</text>
</comment>
<dbReference type="AlphaFoldDB" id="A0A849C4U0"/>
<keyword evidence="2" id="KW-1185">Reference proteome</keyword>
<evidence type="ECO:0000313" key="1">
    <source>
        <dbReference type="EMBL" id="NNH72656.1"/>
    </source>
</evidence>
<protein>
    <submittedName>
        <fullName evidence="1">Uncharacterized protein</fullName>
    </submittedName>
</protein>
<gene>
    <name evidence="1" type="ORF">HLB23_22805</name>
</gene>
<dbReference type="EMBL" id="JABELX010000008">
    <property type="protein sequence ID" value="NNH72656.1"/>
    <property type="molecule type" value="Genomic_DNA"/>
</dbReference>